<evidence type="ECO:0000313" key="3">
    <source>
        <dbReference type="Proteomes" id="UP000253759"/>
    </source>
</evidence>
<keyword evidence="1" id="KW-0812">Transmembrane</keyword>
<sequence length="200" mass="20818">MSAVQPLPTLLAEARDALSGVLMLVLGRAASGQWFETSQRGLAGSFIALILAHVLLAAFAGLGDAGRGQHSPSLQLFIAGVLVALRYGAMRLLLPRFGALGRFRAFMVASNWTQAIAISVLLIATFVCAFAGALLLGPQAGERIVTLVLLVWAAVAITALIAEINIARLMVDLDVAGIIQAFAAQGFALIGGIIFLALLL</sequence>
<feature type="transmembrane region" description="Helical" evidence="1">
    <location>
        <begin position="144"/>
        <end position="166"/>
    </location>
</feature>
<dbReference type="OrthoDB" id="7948618at2"/>
<keyword evidence="1" id="KW-0472">Membrane</keyword>
<gene>
    <name evidence="2" type="ORF">DVH29_03655</name>
</gene>
<evidence type="ECO:0000256" key="1">
    <source>
        <dbReference type="SAM" id="Phobius"/>
    </source>
</evidence>
<reference evidence="3" key="1">
    <citation type="submission" date="2018-07" db="EMBL/GenBank/DDBJ databases">
        <authorList>
            <person name="Liu B.-T."/>
            <person name="Du Z."/>
        </authorList>
    </citation>
    <scope>NUCLEOTIDE SEQUENCE [LARGE SCALE GENOMIC DNA]</scope>
    <source>
        <strain evidence="3">XYN52</strain>
    </source>
</reference>
<keyword evidence="1" id="KW-1133">Transmembrane helix</keyword>
<feature type="transmembrane region" description="Helical" evidence="1">
    <location>
        <begin position="114"/>
        <end position="137"/>
    </location>
</feature>
<dbReference type="Proteomes" id="UP000253759">
    <property type="component" value="Unassembled WGS sequence"/>
</dbReference>
<comment type="caution">
    <text evidence="2">The sequence shown here is derived from an EMBL/GenBank/DDBJ whole genome shotgun (WGS) entry which is preliminary data.</text>
</comment>
<name>A0A369W7M9_9HYPH</name>
<dbReference type="EMBL" id="QQNH01000003">
    <property type="protein sequence ID" value="RDE10037.1"/>
    <property type="molecule type" value="Genomic_DNA"/>
</dbReference>
<evidence type="ECO:0000313" key="2">
    <source>
        <dbReference type="EMBL" id="RDE10037.1"/>
    </source>
</evidence>
<dbReference type="AlphaFoldDB" id="A0A369W7M9"/>
<organism evidence="2 3">
    <name type="scientific">Pelagibacterium lacus</name>
    <dbReference type="NCBI Taxonomy" id="2282655"/>
    <lineage>
        <taxon>Bacteria</taxon>
        <taxon>Pseudomonadati</taxon>
        <taxon>Pseudomonadota</taxon>
        <taxon>Alphaproteobacteria</taxon>
        <taxon>Hyphomicrobiales</taxon>
        <taxon>Devosiaceae</taxon>
        <taxon>Pelagibacterium</taxon>
    </lineage>
</organism>
<dbReference type="RefSeq" id="WP_114644803.1">
    <property type="nucleotide sequence ID" value="NZ_QQNH01000003.1"/>
</dbReference>
<feature type="transmembrane region" description="Helical" evidence="1">
    <location>
        <begin position="178"/>
        <end position="199"/>
    </location>
</feature>
<feature type="transmembrane region" description="Helical" evidence="1">
    <location>
        <begin position="42"/>
        <end position="62"/>
    </location>
</feature>
<accession>A0A369W7M9</accession>
<protein>
    <submittedName>
        <fullName evidence="2">Uncharacterized protein</fullName>
    </submittedName>
</protein>
<feature type="transmembrane region" description="Helical" evidence="1">
    <location>
        <begin position="74"/>
        <end position="94"/>
    </location>
</feature>
<proteinExistence type="predicted"/>
<keyword evidence="3" id="KW-1185">Reference proteome</keyword>